<protein>
    <recommendedName>
        <fullName evidence="2">Hydroxymethylglutaryl-coenzyme A synthase C-terminal domain-containing protein</fullName>
    </recommendedName>
</protein>
<dbReference type="EMBL" id="CABITT030000002">
    <property type="protein sequence ID" value="VVA93660.1"/>
    <property type="molecule type" value="Genomic_DNA"/>
</dbReference>
<dbReference type="Pfam" id="PF08540">
    <property type="entry name" value="HMG_CoA_synt_C"/>
    <property type="match status" value="1"/>
</dbReference>
<evidence type="ECO:0000313" key="3">
    <source>
        <dbReference type="EMBL" id="VVA93660.1"/>
    </source>
</evidence>
<dbReference type="Gene3D" id="3.40.47.10">
    <property type="match status" value="1"/>
</dbReference>
<dbReference type="AlphaFoldDB" id="A0A565AX41"/>
<dbReference type="InterPro" id="IPR016039">
    <property type="entry name" value="Thiolase-like"/>
</dbReference>
<sequence length="60" mass="6801">MEHRYGANDFVTDKKHIGLLPPGTYYLMEVDSMYRRFYATVAGDCTILPEKGKVENGTLS</sequence>
<dbReference type="GO" id="GO:0004421">
    <property type="term" value="F:hydroxymethylglutaryl-CoA synthase activity"/>
    <property type="evidence" value="ECO:0007669"/>
    <property type="project" value="InterPro"/>
</dbReference>
<dbReference type="Proteomes" id="UP000489600">
    <property type="component" value="Unassembled WGS sequence"/>
</dbReference>
<dbReference type="PANTHER" id="PTHR43323:SF2">
    <property type="entry name" value="HYDROXYMETHYLGLUTARYL-COA SYNTHASE"/>
    <property type="match status" value="1"/>
</dbReference>
<evidence type="ECO:0000256" key="1">
    <source>
        <dbReference type="ARBA" id="ARBA00022679"/>
    </source>
</evidence>
<comment type="caution">
    <text evidence="3">The sequence shown here is derived from an EMBL/GenBank/DDBJ whole genome shotgun (WGS) entry which is preliminary data.</text>
</comment>
<feature type="domain" description="Hydroxymethylglutaryl-coenzyme A synthase C-terminal" evidence="2">
    <location>
        <begin position="1"/>
        <end position="39"/>
    </location>
</feature>
<proteinExistence type="predicted"/>
<gene>
    <name evidence="3" type="ORF">ANE_LOCUS4105</name>
</gene>
<evidence type="ECO:0000259" key="2">
    <source>
        <dbReference type="Pfam" id="PF08540"/>
    </source>
</evidence>
<evidence type="ECO:0000313" key="4">
    <source>
        <dbReference type="Proteomes" id="UP000489600"/>
    </source>
</evidence>
<accession>A0A565AX41</accession>
<dbReference type="InterPro" id="IPR013746">
    <property type="entry name" value="HMG_CoA_synt_C_dom"/>
</dbReference>
<dbReference type="GO" id="GO:0010142">
    <property type="term" value="P:farnesyl diphosphate biosynthetic process, mevalonate pathway"/>
    <property type="evidence" value="ECO:0007669"/>
    <property type="project" value="InterPro"/>
</dbReference>
<dbReference type="PANTHER" id="PTHR43323">
    <property type="entry name" value="3-HYDROXY-3-METHYLGLUTARYL COENZYME A SYNTHASE"/>
    <property type="match status" value="1"/>
</dbReference>
<name>A0A565AX41_9BRAS</name>
<dbReference type="GO" id="GO:0006084">
    <property type="term" value="P:acetyl-CoA metabolic process"/>
    <property type="evidence" value="ECO:0007669"/>
    <property type="project" value="InterPro"/>
</dbReference>
<keyword evidence="4" id="KW-1185">Reference proteome</keyword>
<organism evidence="3 4">
    <name type="scientific">Arabis nemorensis</name>
    <dbReference type="NCBI Taxonomy" id="586526"/>
    <lineage>
        <taxon>Eukaryota</taxon>
        <taxon>Viridiplantae</taxon>
        <taxon>Streptophyta</taxon>
        <taxon>Embryophyta</taxon>
        <taxon>Tracheophyta</taxon>
        <taxon>Spermatophyta</taxon>
        <taxon>Magnoliopsida</taxon>
        <taxon>eudicotyledons</taxon>
        <taxon>Gunneridae</taxon>
        <taxon>Pentapetalae</taxon>
        <taxon>rosids</taxon>
        <taxon>malvids</taxon>
        <taxon>Brassicales</taxon>
        <taxon>Brassicaceae</taxon>
        <taxon>Arabideae</taxon>
        <taxon>Arabis</taxon>
    </lineage>
</organism>
<dbReference type="OrthoDB" id="1269963at2759"/>
<reference evidence="3" key="1">
    <citation type="submission" date="2019-07" db="EMBL/GenBank/DDBJ databases">
        <authorList>
            <person name="Dittberner H."/>
        </authorList>
    </citation>
    <scope>NUCLEOTIDE SEQUENCE [LARGE SCALE GENOMIC DNA]</scope>
</reference>
<keyword evidence="1" id="KW-0808">Transferase</keyword>